<organism evidence="2 3">
    <name type="scientific">Trema orientale</name>
    <name type="common">Charcoal tree</name>
    <name type="synonym">Celtis orientalis</name>
    <dbReference type="NCBI Taxonomy" id="63057"/>
    <lineage>
        <taxon>Eukaryota</taxon>
        <taxon>Viridiplantae</taxon>
        <taxon>Streptophyta</taxon>
        <taxon>Embryophyta</taxon>
        <taxon>Tracheophyta</taxon>
        <taxon>Spermatophyta</taxon>
        <taxon>Magnoliopsida</taxon>
        <taxon>eudicotyledons</taxon>
        <taxon>Gunneridae</taxon>
        <taxon>Pentapetalae</taxon>
        <taxon>rosids</taxon>
        <taxon>fabids</taxon>
        <taxon>Rosales</taxon>
        <taxon>Cannabaceae</taxon>
        <taxon>Trema</taxon>
    </lineage>
</organism>
<proteinExistence type="predicted"/>
<dbReference type="PANTHER" id="PTHR34207">
    <property type="entry name" value="PROTEIN BIC1"/>
    <property type="match status" value="1"/>
</dbReference>
<dbReference type="STRING" id="63057.A0A2P5EC37"/>
<evidence type="ECO:0000313" key="2">
    <source>
        <dbReference type="EMBL" id="PON83103.1"/>
    </source>
</evidence>
<dbReference type="AlphaFoldDB" id="A0A2P5EC37"/>
<dbReference type="EMBL" id="JXTC01000183">
    <property type="protein sequence ID" value="PON83103.1"/>
    <property type="molecule type" value="Genomic_DNA"/>
</dbReference>
<evidence type="ECO:0000313" key="3">
    <source>
        <dbReference type="Proteomes" id="UP000237000"/>
    </source>
</evidence>
<dbReference type="InParanoid" id="A0A2P5EC37"/>
<sequence>MKQSKKRTLPEMAAHLVHDHDQGPDQLINGQDHHHHHHHHHFELRRSSSSLKTGQNDDGKSVVSRSSPSSSKSEEKKGGLAAPPAPVPEKASTSEAEDNGRERLRRHRIEVAGRVWIPEIWGQEDLLKDWIDCNAFDACLVPNGIISARASLVQEGRRAASGGLRIENRC</sequence>
<feature type="region of interest" description="Disordered" evidence="1">
    <location>
        <begin position="1"/>
        <end position="101"/>
    </location>
</feature>
<evidence type="ECO:0000256" key="1">
    <source>
        <dbReference type="SAM" id="MobiDB-lite"/>
    </source>
</evidence>
<evidence type="ECO:0008006" key="4">
    <source>
        <dbReference type="Google" id="ProtNLM"/>
    </source>
</evidence>
<dbReference type="OrthoDB" id="672067at2759"/>
<name>A0A2P5EC37_TREOI</name>
<feature type="compositionally biased region" description="Low complexity" evidence="1">
    <location>
        <begin position="61"/>
        <end position="71"/>
    </location>
</feature>
<dbReference type="GO" id="GO:0009785">
    <property type="term" value="P:blue light signaling pathway"/>
    <property type="evidence" value="ECO:0007669"/>
    <property type="project" value="InterPro"/>
</dbReference>
<gene>
    <name evidence="2" type="ORF">TorRG33x02_210770</name>
</gene>
<protein>
    <recommendedName>
        <fullName evidence="4">Protein BIC1</fullName>
    </recommendedName>
</protein>
<accession>A0A2P5EC37</accession>
<feature type="compositionally biased region" description="Basic residues" evidence="1">
    <location>
        <begin position="33"/>
        <end position="43"/>
    </location>
</feature>
<dbReference type="CDD" id="cd22645">
    <property type="entry name" value="BIC1_CID"/>
    <property type="match status" value="1"/>
</dbReference>
<keyword evidence="3" id="KW-1185">Reference proteome</keyword>
<comment type="caution">
    <text evidence="2">The sequence shown here is derived from an EMBL/GenBank/DDBJ whole genome shotgun (WGS) entry which is preliminary data.</text>
</comment>
<dbReference type="InterPro" id="IPR040374">
    <property type="entry name" value="BIC"/>
</dbReference>
<dbReference type="PANTHER" id="PTHR34207:SF2">
    <property type="entry name" value="PROTEIN BIC1"/>
    <property type="match status" value="1"/>
</dbReference>
<dbReference type="Proteomes" id="UP000237000">
    <property type="component" value="Unassembled WGS sequence"/>
</dbReference>
<reference evidence="3" key="1">
    <citation type="submission" date="2016-06" db="EMBL/GenBank/DDBJ databases">
        <title>Parallel loss of symbiosis genes in relatives of nitrogen-fixing non-legume Parasponia.</title>
        <authorList>
            <person name="Van Velzen R."/>
            <person name="Holmer R."/>
            <person name="Bu F."/>
            <person name="Rutten L."/>
            <person name="Van Zeijl A."/>
            <person name="Liu W."/>
            <person name="Santuari L."/>
            <person name="Cao Q."/>
            <person name="Sharma T."/>
            <person name="Shen D."/>
            <person name="Roswanjaya Y."/>
            <person name="Wardhani T."/>
            <person name="Kalhor M.S."/>
            <person name="Jansen J."/>
            <person name="Van den Hoogen J."/>
            <person name="Gungor B."/>
            <person name="Hartog M."/>
            <person name="Hontelez J."/>
            <person name="Verver J."/>
            <person name="Yang W.-C."/>
            <person name="Schijlen E."/>
            <person name="Repin R."/>
            <person name="Schilthuizen M."/>
            <person name="Schranz E."/>
            <person name="Heidstra R."/>
            <person name="Miyata K."/>
            <person name="Fedorova E."/>
            <person name="Kohlen W."/>
            <person name="Bisseling T."/>
            <person name="Smit S."/>
            <person name="Geurts R."/>
        </authorList>
    </citation>
    <scope>NUCLEOTIDE SEQUENCE [LARGE SCALE GENOMIC DNA]</scope>
    <source>
        <strain evidence="3">cv. RG33-2</strain>
    </source>
</reference>